<keyword evidence="3" id="KW-1185">Reference proteome</keyword>
<evidence type="ECO:0000313" key="3">
    <source>
        <dbReference type="Proteomes" id="UP001190700"/>
    </source>
</evidence>
<name>A0AAE0BY99_9CHLO</name>
<protein>
    <recommendedName>
        <fullName evidence="4">Right handed beta helix domain-containing protein</fullName>
    </recommendedName>
</protein>
<organism evidence="2 3">
    <name type="scientific">Cymbomonas tetramitiformis</name>
    <dbReference type="NCBI Taxonomy" id="36881"/>
    <lineage>
        <taxon>Eukaryota</taxon>
        <taxon>Viridiplantae</taxon>
        <taxon>Chlorophyta</taxon>
        <taxon>Pyramimonadophyceae</taxon>
        <taxon>Pyramimonadales</taxon>
        <taxon>Pyramimonadaceae</taxon>
        <taxon>Cymbomonas</taxon>
    </lineage>
</organism>
<dbReference type="EMBL" id="LGRX02031955">
    <property type="protein sequence ID" value="KAK3244349.1"/>
    <property type="molecule type" value="Genomic_DNA"/>
</dbReference>
<evidence type="ECO:0008006" key="4">
    <source>
        <dbReference type="Google" id="ProtNLM"/>
    </source>
</evidence>
<comment type="caution">
    <text evidence="2">The sequence shown here is derived from an EMBL/GenBank/DDBJ whole genome shotgun (WGS) entry which is preliminary data.</text>
</comment>
<reference evidence="2 3" key="1">
    <citation type="journal article" date="2015" name="Genome Biol. Evol.">
        <title>Comparative Genomics of a Bacterivorous Green Alga Reveals Evolutionary Causalities and Consequences of Phago-Mixotrophic Mode of Nutrition.</title>
        <authorList>
            <person name="Burns J.A."/>
            <person name="Paasch A."/>
            <person name="Narechania A."/>
            <person name="Kim E."/>
        </authorList>
    </citation>
    <scope>NUCLEOTIDE SEQUENCE [LARGE SCALE GENOMIC DNA]</scope>
    <source>
        <strain evidence="2 3">PLY_AMNH</strain>
    </source>
</reference>
<evidence type="ECO:0000313" key="2">
    <source>
        <dbReference type="EMBL" id="KAK3244349.1"/>
    </source>
</evidence>
<gene>
    <name evidence="2" type="ORF">CYMTET_46033</name>
</gene>
<dbReference type="Proteomes" id="UP001190700">
    <property type="component" value="Unassembled WGS sequence"/>
</dbReference>
<keyword evidence="1" id="KW-0732">Signal</keyword>
<accession>A0AAE0BY99</accession>
<dbReference type="AlphaFoldDB" id="A0AAE0BY99"/>
<sequence>MDAHAALAATLFLTFPLLQVEWSLGQRTSFSDDDSDGTIFNLTTVENTELSNRRPRNISSWPFGAKLTRAFGSGERPKSHIPTQADRAFQKAELTSIDEPKDRAVVGDIGAHVDGRRRNHTLRNDQDSWAEVQLPLRGVQQIRVLVEEGEPTCKCTGVNTGVASEFDQDYGMYCAAWDSVELYCLPGGDHFSAPWCERMWCYVNPECPDSAMSEFFPEAGLYFGYQACPRPPPPEPPQPPMPACGAEVLDNDTTCTTSDRLYGNFATETVNDSLENCCKFCQLPTNAVCFRLVLRHWWREHRNAGDNHLHAPSALYTAHAPPPPFQPPGPPLPPRLPPAPRMDPTSAGIDDLVEVVITEPVPEYAETRVRTSLEDSLVTSIVLEVDLVVKNGILPAVSRSVRIVGRCAVETLCQVSGSRQNGIFAVAAGGFLYLQTVALRFGYSEVGGGALHLAPTASAFLLDGVLEANEASSKGGAVYCSTGANFTAEGNQISGNVAGKAVGGHLCRPERSRSTH</sequence>
<evidence type="ECO:0000256" key="1">
    <source>
        <dbReference type="SAM" id="SignalP"/>
    </source>
</evidence>
<feature type="chain" id="PRO_5042067412" description="Right handed beta helix domain-containing protein" evidence="1">
    <location>
        <begin position="26"/>
        <end position="516"/>
    </location>
</feature>
<feature type="signal peptide" evidence="1">
    <location>
        <begin position="1"/>
        <end position="25"/>
    </location>
</feature>
<proteinExistence type="predicted"/>